<keyword evidence="6" id="KW-0813">Transport</keyword>
<dbReference type="Pfam" id="PF00950">
    <property type="entry name" value="ABC-3"/>
    <property type="match status" value="1"/>
</dbReference>
<feature type="transmembrane region" description="Helical" evidence="7">
    <location>
        <begin position="128"/>
        <end position="147"/>
    </location>
</feature>
<evidence type="ECO:0000256" key="7">
    <source>
        <dbReference type="SAM" id="Phobius"/>
    </source>
</evidence>
<evidence type="ECO:0000256" key="1">
    <source>
        <dbReference type="ARBA" id="ARBA00004141"/>
    </source>
</evidence>
<comment type="caution">
    <text evidence="8">The sequence shown here is derived from an EMBL/GenBank/DDBJ whole genome shotgun (WGS) entry which is preliminary data.</text>
</comment>
<accession>A0A4R7KLI2</accession>
<dbReference type="Gene3D" id="1.10.3470.10">
    <property type="entry name" value="ABC transporter involved in vitamin B12 uptake, BtuC"/>
    <property type="match status" value="1"/>
</dbReference>
<dbReference type="RefSeq" id="WP_133628314.1">
    <property type="nucleotide sequence ID" value="NZ_SOAZ01000012.1"/>
</dbReference>
<feature type="transmembrane region" description="Helical" evidence="7">
    <location>
        <begin position="215"/>
        <end position="236"/>
    </location>
</feature>
<evidence type="ECO:0000256" key="3">
    <source>
        <dbReference type="ARBA" id="ARBA00022692"/>
    </source>
</evidence>
<feature type="transmembrane region" description="Helical" evidence="7">
    <location>
        <begin position="168"/>
        <end position="185"/>
    </location>
</feature>
<name>A0A4R7KLI2_9CLOT</name>
<dbReference type="EMBL" id="SOAZ01000012">
    <property type="protein sequence ID" value="TDT57266.1"/>
    <property type="molecule type" value="Genomic_DNA"/>
</dbReference>
<reference evidence="8 9" key="1">
    <citation type="submission" date="2019-03" db="EMBL/GenBank/DDBJ databases">
        <title>Genomic Encyclopedia of Type Strains, Phase IV (KMG-IV): sequencing the most valuable type-strain genomes for metagenomic binning, comparative biology and taxonomic classification.</title>
        <authorList>
            <person name="Goeker M."/>
        </authorList>
    </citation>
    <scope>NUCLEOTIDE SEQUENCE [LARGE SCALE GENOMIC DNA]</scope>
    <source>
        <strain evidence="8 9">DSM 24455</strain>
    </source>
</reference>
<comment type="similarity">
    <text evidence="2 6">Belongs to the ABC-3 integral membrane protein family.</text>
</comment>
<organism evidence="8 9">
    <name type="scientific">Fonticella tunisiensis</name>
    <dbReference type="NCBI Taxonomy" id="1096341"/>
    <lineage>
        <taxon>Bacteria</taxon>
        <taxon>Bacillati</taxon>
        <taxon>Bacillota</taxon>
        <taxon>Clostridia</taxon>
        <taxon>Eubacteriales</taxon>
        <taxon>Clostridiaceae</taxon>
        <taxon>Fonticella</taxon>
    </lineage>
</organism>
<dbReference type="InterPro" id="IPR001626">
    <property type="entry name" value="ABC_TroCD"/>
</dbReference>
<evidence type="ECO:0000256" key="5">
    <source>
        <dbReference type="ARBA" id="ARBA00023136"/>
    </source>
</evidence>
<keyword evidence="4 7" id="KW-1133">Transmembrane helix</keyword>
<sequence>MFQYSFMRNALLASLLISILYPSIGMFLVLKRQSMIGDTLSHASFAGVALGVLLGINPILSAFIFTSIAGLLIEGLRVYYKRYAELILVIILTLCVGIAITIISMGKASANVNSFLFGSILTVSDRDLLTILVMNVISITALMLLYNKLIYTTFDEEGARIAGIKVKLVNYIFALIVGATISASIRIMGILVLSSMLIIPVAASLQLGKGFKQTLVFSILFGFIDIIGGLIISYYINSAPGGVIALTSVFVLFIVLLTRRFYLVP</sequence>
<dbReference type="GO" id="GO:0010043">
    <property type="term" value="P:response to zinc ion"/>
    <property type="evidence" value="ECO:0007669"/>
    <property type="project" value="TreeGrafter"/>
</dbReference>
<dbReference type="InterPro" id="IPR037294">
    <property type="entry name" value="ABC_BtuC-like"/>
</dbReference>
<evidence type="ECO:0000313" key="8">
    <source>
        <dbReference type="EMBL" id="TDT57266.1"/>
    </source>
</evidence>
<dbReference type="OrthoDB" id="9798540at2"/>
<comment type="subcellular location">
    <subcellularLocation>
        <location evidence="6">Cell membrane</location>
        <topology evidence="6">Multi-pass membrane protein</topology>
    </subcellularLocation>
    <subcellularLocation>
        <location evidence="1">Membrane</location>
        <topology evidence="1">Multi-pass membrane protein</topology>
    </subcellularLocation>
</comment>
<evidence type="ECO:0000256" key="6">
    <source>
        <dbReference type="RuleBase" id="RU003943"/>
    </source>
</evidence>
<evidence type="ECO:0000313" key="9">
    <source>
        <dbReference type="Proteomes" id="UP000295325"/>
    </source>
</evidence>
<keyword evidence="5 7" id="KW-0472">Membrane</keyword>
<keyword evidence="3 6" id="KW-0812">Transmembrane</keyword>
<feature type="transmembrane region" description="Helical" evidence="7">
    <location>
        <begin position="49"/>
        <end position="73"/>
    </location>
</feature>
<feature type="transmembrane region" description="Helical" evidence="7">
    <location>
        <begin position="85"/>
        <end position="108"/>
    </location>
</feature>
<evidence type="ECO:0000256" key="2">
    <source>
        <dbReference type="ARBA" id="ARBA00008034"/>
    </source>
</evidence>
<gene>
    <name evidence="8" type="ORF">EDD71_11246</name>
</gene>
<dbReference type="SUPFAM" id="SSF81345">
    <property type="entry name" value="ABC transporter involved in vitamin B12 uptake, BtuC"/>
    <property type="match status" value="1"/>
</dbReference>
<dbReference type="GO" id="GO:0043190">
    <property type="term" value="C:ATP-binding cassette (ABC) transporter complex"/>
    <property type="evidence" value="ECO:0007669"/>
    <property type="project" value="InterPro"/>
</dbReference>
<dbReference type="AlphaFoldDB" id="A0A4R7KLI2"/>
<keyword evidence="9" id="KW-1185">Reference proteome</keyword>
<evidence type="ECO:0000256" key="4">
    <source>
        <dbReference type="ARBA" id="ARBA00022989"/>
    </source>
</evidence>
<dbReference type="Proteomes" id="UP000295325">
    <property type="component" value="Unassembled WGS sequence"/>
</dbReference>
<protein>
    <submittedName>
        <fullName evidence="8">Zinc transport system permease protein</fullName>
    </submittedName>
</protein>
<feature type="transmembrane region" description="Helical" evidence="7">
    <location>
        <begin position="242"/>
        <end position="262"/>
    </location>
</feature>
<proteinExistence type="inferred from homology"/>
<dbReference type="PANTHER" id="PTHR30477:SF0">
    <property type="entry name" value="METAL TRANSPORT SYSTEM MEMBRANE PROTEIN TM_0125-RELATED"/>
    <property type="match status" value="1"/>
</dbReference>
<dbReference type="GO" id="GO:0055085">
    <property type="term" value="P:transmembrane transport"/>
    <property type="evidence" value="ECO:0007669"/>
    <property type="project" value="InterPro"/>
</dbReference>
<dbReference type="PANTHER" id="PTHR30477">
    <property type="entry name" value="ABC-TRANSPORTER METAL-BINDING PROTEIN"/>
    <property type="match status" value="1"/>
</dbReference>